<dbReference type="EMBL" id="BLSA01000203">
    <property type="protein sequence ID" value="GFP32931.1"/>
    <property type="molecule type" value="Genomic_DNA"/>
</dbReference>
<accession>A0A6V8PQ06</accession>
<protein>
    <recommendedName>
        <fullName evidence="3">Chromosome partitioning protein</fullName>
    </recommendedName>
</protein>
<reference evidence="1 2" key="1">
    <citation type="journal article" date="2020" name="Front. Microbiol.">
        <title>Single-cell genomics of novel Actinobacteria with the Wood-Ljungdahl pathway discovered in a serpentinizing system.</title>
        <authorList>
            <person name="Merino N."/>
            <person name="Kawai M."/>
            <person name="Boyd E.S."/>
            <person name="Colman D.R."/>
            <person name="McGlynn S.E."/>
            <person name="Nealson K.H."/>
            <person name="Kurokawa K."/>
            <person name="Hongoh Y."/>
        </authorList>
    </citation>
    <scope>NUCLEOTIDE SEQUENCE [LARGE SCALE GENOMIC DNA]</scope>
    <source>
        <strain evidence="1 2">S42</strain>
    </source>
</reference>
<gene>
    <name evidence="1" type="ORF">HKBW3S42_01240</name>
</gene>
<dbReference type="AlphaFoldDB" id="A0A6V8PQ06"/>
<evidence type="ECO:0008006" key="3">
    <source>
        <dbReference type="Google" id="ProtNLM"/>
    </source>
</evidence>
<dbReference type="Gene3D" id="3.40.50.300">
    <property type="entry name" value="P-loop containing nucleotide triphosphate hydrolases"/>
    <property type="match status" value="1"/>
</dbReference>
<proteinExistence type="predicted"/>
<name>A0A6V8PQ06_9ACTN</name>
<evidence type="ECO:0000313" key="1">
    <source>
        <dbReference type="EMBL" id="GFP32931.1"/>
    </source>
</evidence>
<dbReference type="InterPro" id="IPR027417">
    <property type="entry name" value="P-loop_NTPase"/>
</dbReference>
<feature type="non-terminal residue" evidence="1">
    <location>
        <position position="1"/>
    </location>
</feature>
<organism evidence="1 2">
    <name type="scientific">Candidatus Hakubella thermalkaliphila</name>
    <dbReference type="NCBI Taxonomy" id="2754717"/>
    <lineage>
        <taxon>Bacteria</taxon>
        <taxon>Bacillati</taxon>
        <taxon>Actinomycetota</taxon>
        <taxon>Actinomycetota incertae sedis</taxon>
        <taxon>Candidatus Hakubellales</taxon>
        <taxon>Candidatus Hakubellaceae</taxon>
        <taxon>Candidatus Hakubella</taxon>
    </lineage>
</organism>
<evidence type="ECO:0000313" key="2">
    <source>
        <dbReference type="Proteomes" id="UP000568877"/>
    </source>
</evidence>
<sequence length="36" mass="3903">PSYGLPILLYDPECKGAEAYKNLAKEVIGHGQKRSG</sequence>
<dbReference type="Proteomes" id="UP000568877">
    <property type="component" value="Unassembled WGS sequence"/>
</dbReference>
<comment type="caution">
    <text evidence="1">The sequence shown here is derived from an EMBL/GenBank/DDBJ whole genome shotgun (WGS) entry which is preliminary data.</text>
</comment>